<dbReference type="Gene3D" id="1.10.1410.40">
    <property type="match status" value="1"/>
</dbReference>
<dbReference type="InterPro" id="IPR046906">
    <property type="entry name" value="Mab-21_HhH/H2TH-like"/>
</dbReference>
<gene>
    <name evidence="4" type="ORF">MCOR_54306</name>
</gene>
<feature type="domain" description="Mab-21-like nucleotidyltransferase" evidence="2">
    <location>
        <begin position="112"/>
        <end position="278"/>
    </location>
</feature>
<dbReference type="AlphaFoldDB" id="A0A6J8ENS1"/>
<comment type="similarity">
    <text evidence="1">Belongs to the mab-21 family.</text>
</comment>
<dbReference type="SMART" id="SM01265">
    <property type="entry name" value="Mab-21"/>
    <property type="match status" value="1"/>
</dbReference>
<protein>
    <submittedName>
        <fullName evidence="4">Uncharacterized protein</fullName>
    </submittedName>
</protein>
<sequence length="760" mass="88567">MNFPEVSTHSSLVLKASGISLPVTKLRQDVVKLMNTALRIFTQDARETSMLAGCGAECLFGLTWKKSDVMFESDADVIMINKTYKVHGHIVELERAEALYPKLNHVLHQPDNTCPGYARLAVKHKYSDLLHKHDLQGMVFLQNNMKEQMYQISRNVFPDNNVSVHGPAVTSANLLIDTIKFLQAGCTIPMNFKLNEYRPATSTFKDIDVVPCLRGDKWPGEAAEWVTRQRLVSWPTEQTIQKIIKSGYILAGVGSKESKHSEIQWRISFNEAEQFLIETFNETQIHCIWLLKSLKTQLSKKAGKNITSYTMQNVMYWCLEEKSNEYWQASNLVCCFCFCISKLKFFVKTQYLPNYFIIKRNLLILSEFSITLQKETISYLERVLENPKASIISCLPKCDISDETPILERKIEEVFIMEWIAARTTILTDYCIFPCPVWDLYDGYNIEKSFQRCENATEKMSTINYSQPYVKTLINCMAILQYSIFVKEREIDKQISDIDKRKKCLKYMKLGFKGDKTNSRLRIATCYLDNSVKGKYQILKIIRRVTDKKYVGNLLKNYQFLNQTRNEVFKKFENITRKRQNSEIEIYNSVIDEDLTYQDPYKTFKLFKQLKKDGHEVGSYKLCKLIWNECCFDVTFMPAEVSILPKPAALELCIDPGKNRVSFNPISYGFLLEFLWHVKNDSIIKERKKVIEKMEDRIKSIPEGQQSTELNFITYCCALQQDYYSASRYLIRSFKLNPVETNVAYLYIKYIINLLMRTMR</sequence>
<organism evidence="4 5">
    <name type="scientific">Mytilus coruscus</name>
    <name type="common">Sea mussel</name>
    <dbReference type="NCBI Taxonomy" id="42192"/>
    <lineage>
        <taxon>Eukaryota</taxon>
        <taxon>Metazoa</taxon>
        <taxon>Spiralia</taxon>
        <taxon>Lophotrochozoa</taxon>
        <taxon>Mollusca</taxon>
        <taxon>Bivalvia</taxon>
        <taxon>Autobranchia</taxon>
        <taxon>Pteriomorphia</taxon>
        <taxon>Mytilida</taxon>
        <taxon>Mytiloidea</taxon>
        <taxon>Mytilidae</taxon>
        <taxon>Mytilinae</taxon>
        <taxon>Mytilus</taxon>
    </lineage>
</organism>
<dbReference type="InterPro" id="IPR024810">
    <property type="entry name" value="MAB21L/cGLR"/>
</dbReference>
<dbReference type="EMBL" id="CACVKT020009531">
    <property type="protein sequence ID" value="CAC5422244.1"/>
    <property type="molecule type" value="Genomic_DNA"/>
</dbReference>
<evidence type="ECO:0000259" key="2">
    <source>
        <dbReference type="Pfam" id="PF03281"/>
    </source>
</evidence>
<dbReference type="Proteomes" id="UP000507470">
    <property type="component" value="Unassembled WGS sequence"/>
</dbReference>
<evidence type="ECO:0000313" key="4">
    <source>
        <dbReference type="EMBL" id="CAC5422244.1"/>
    </source>
</evidence>
<dbReference type="Pfam" id="PF03281">
    <property type="entry name" value="Mab-21"/>
    <property type="match status" value="1"/>
</dbReference>
<dbReference type="InterPro" id="IPR046903">
    <property type="entry name" value="Mab-21-like_nuc_Trfase"/>
</dbReference>
<dbReference type="PANTHER" id="PTHR10656">
    <property type="entry name" value="CELL FATE DETERMINING PROTEIN MAB21-RELATED"/>
    <property type="match status" value="1"/>
</dbReference>
<dbReference type="Pfam" id="PF20266">
    <property type="entry name" value="Mab-21_C"/>
    <property type="match status" value="1"/>
</dbReference>
<evidence type="ECO:0000259" key="3">
    <source>
        <dbReference type="Pfam" id="PF20266"/>
    </source>
</evidence>
<evidence type="ECO:0000256" key="1">
    <source>
        <dbReference type="ARBA" id="ARBA00008307"/>
    </source>
</evidence>
<dbReference type="PANTHER" id="PTHR10656:SF69">
    <property type="entry name" value="MAB-21-LIKE HHH_H2TH-LIKE DOMAIN-CONTAINING PROTEIN"/>
    <property type="match status" value="1"/>
</dbReference>
<name>A0A6J8ENS1_MYTCO</name>
<keyword evidence="5" id="KW-1185">Reference proteome</keyword>
<proteinExistence type="inferred from homology"/>
<feature type="domain" description="Mab-21-like HhH/H2TH-like" evidence="3">
    <location>
        <begin position="286"/>
        <end position="367"/>
    </location>
</feature>
<accession>A0A6J8ENS1</accession>
<reference evidence="4 5" key="1">
    <citation type="submission" date="2020-06" db="EMBL/GenBank/DDBJ databases">
        <authorList>
            <person name="Li R."/>
            <person name="Bekaert M."/>
        </authorList>
    </citation>
    <scope>NUCLEOTIDE SEQUENCE [LARGE SCALE GENOMIC DNA]</scope>
    <source>
        <strain evidence="5">wild</strain>
    </source>
</reference>
<evidence type="ECO:0000313" key="5">
    <source>
        <dbReference type="Proteomes" id="UP000507470"/>
    </source>
</evidence>